<dbReference type="InterPro" id="IPR000719">
    <property type="entry name" value="Prot_kinase_dom"/>
</dbReference>
<dbReference type="SMART" id="SM00219">
    <property type="entry name" value="TyrKc"/>
    <property type="match status" value="1"/>
</dbReference>
<keyword evidence="6" id="KW-0808">Transferase</keyword>
<feature type="compositionally biased region" description="Basic and acidic residues" evidence="4">
    <location>
        <begin position="61"/>
        <end position="76"/>
    </location>
</feature>
<dbReference type="InterPro" id="IPR051931">
    <property type="entry name" value="PAK3-like"/>
</dbReference>
<evidence type="ECO:0000313" key="7">
    <source>
        <dbReference type="Proteomes" id="UP000076871"/>
    </source>
</evidence>
<dbReference type="PROSITE" id="PS50011">
    <property type="entry name" value="PROTEIN_KINASE_DOM"/>
    <property type="match status" value="1"/>
</dbReference>
<dbReference type="EMBL" id="KV427645">
    <property type="protein sequence ID" value="KZT03289.1"/>
    <property type="molecule type" value="Genomic_DNA"/>
</dbReference>
<reference evidence="6 7" key="1">
    <citation type="journal article" date="2016" name="Mol. Biol. Evol.">
        <title>Comparative Genomics of Early-Diverging Mushroom-Forming Fungi Provides Insights into the Origins of Lignocellulose Decay Capabilities.</title>
        <authorList>
            <person name="Nagy L.G."/>
            <person name="Riley R."/>
            <person name="Tritt A."/>
            <person name="Adam C."/>
            <person name="Daum C."/>
            <person name="Floudas D."/>
            <person name="Sun H."/>
            <person name="Yadav J.S."/>
            <person name="Pangilinan J."/>
            <person name="Larsson K.H."/>
            <person name="Matsuura K."/>
            <person name="Barry K."/>
            <person name="Labutti K."/>
            <person name="Kuo R."/>
            <person name="Ohm R.A."/>
            <person name="Bhattacharya S.S."/>
            <person name="Shirouzu T."/>
            <person name="Yoshinaga Y."/>
            <person name="Martin F.M."/>
            <person name="Grigoriev I.V."/>
            <person name="Hibbett D.S."/>
        </authorList>
    </citation>
    <scope>NUCLEOTIDE SEQUENCE [LARGE SCALE GENOMIC DNA]</scope>
    <source>
        <strain evidence="6 7">93-53</strain>
    </source>
</reference>
<dbReference type="GO" id="GO:0005524">
    <property type="term" value="F:ATP binding"/>
    <property type="evidence" value="ECO:0007669"/>
    <property type="project" value="UniProtKB-KW"/>
</dbReference>
<keyword evidence="7" id="KW-1185">Reference proteome</keyword>
<dbReference type="InterPro" id="IPR011009">
    <property type="entry name" value="Kinase-like_dom_sf"/>
</dbReference>
<keyword evidence="6" id="KW-0418">Kinase</keyword>
<dbReference type="OrthoDB" id="248923at2759"/>
<gene>
    <name evidence="6" type="ORF">LAESUDRAFT_659986</name>
</gene>
<name>A0A165CRC3_9APHY</name>
<dbReference type="RefSeq" id="XP_040761029.1">
    <property type="nucleotide sequence ID" value="XM_040904840.1"/>
</dbReference>
<dbReference type="SUPFAM" id="SSF56112">
    <property type="entry name" value="Protein kinase-like (PK-like)"/>
    <property type="match status" value="1"/>
</dbReference>
<evidence type="ECO:0000256" key="1">
    <source>
        <dbReference type="ARBA" id="ARBA00008874"/>
    </source>
</evidence>
<accession>A0A165CRC3</accession>
<dbReference type="InterPro" id="IPR020635">
    <property type="entry name" value="Tyr_kinase_cat_dom"/>
</dbReference>
<dbReference type="AlphaFoldDB" id="A0A165CRC3"/>
<feature type="region of interest" description="Disordered" evidence="4">
    <location>
        <begin position="1"/>
        <end position="76"/>
    </location>
</feature>
<dbReference type="InParanoid" id="A0A165CRC3"/>
<dbReference type="PANTHER" id="PTHR45832">
    <property type="entry name" value="SERINE/THREONINE-PROTEIN KINASE SAMKA-RELATED-RELATED"/>
    <property type="match status" value="1"/>
</dbReference>
<dbReference type="Gene3D" id="1.10.510.10">
    <property type="entry name" value="Transferase(Phosphotransferase) domain 1"/>
    <property type="match status" value="1"/>
</dbReference>
<organism evidence="6 7">
    <name type="scientific">Laetiporus sulphureus 93-53</name>
    <dbReference type="NCBI Taxonomy" id="1314785"/>
    <lineage>
        <taxon>Eukaryota</taxon>
        <taxon>Fungi</taxon>
        <taxon>Dikarya</taxon>
        <taxon>Basidiomycota</taxon>
        <taxon>Agaricomycotina</taxon>
        <taxon>Agaricomycetes</taxon>
        <taxon>Polyporales</taxon>
        <taxon>Laetiporus</taxon>
    </lineage>
</organism>
<sequence>MADKADSASHRSQSTVSSASRSSGSSVSTTAFGSGSTPSSAYTKVSPAPSPRISTTFASAENDHERVSPARLDKGKSPLPEIQLDLDIDLDLDLGVLQRPSVLIDDIIATGVLYEPSISPSQSPSTPAPRYPGWVSEVVAPLSEFIDETVDPRALYGDLREVGEGDSGSVYAARVLAPAKGKAKGSEEADANATYVAIKNVPLLPSGSPKLLDLRRELRLMRDVRHPNVLTMDEVLVDIVEDALWMKMELMERSLADILILVEGGIVVHEKPIAQFASDVLHALSYLQRLGIAHRDLRSDNLLVNSAGVVKLADFSNAVRVSPEEPLCTDAVGVIYFQAPEMRRCPYNALKVDVWSLGATVWELAQTEPPFSDITDASQAADRWPPLNQPEIYSRSFHDFLHLCSRPSLSRPDPDELLKTPFIRSASGRPAIVKLLAECRSIEERTFRRQSVGSNGTISMS</sequence>
<dbReference type="PANTHER" id="PTHR45832:SF22">
    <property type="entry name" value="SERINE_THREONINE-PROTEIN KINASE SAMKA-RELATED"/>
    <property type="match status" value="1"/>
</dbReference>
<protein>
    <submittedName>
        <fullName evidence="6">Kinase-like protein</fullName>
    </submittedName>
</protein>
<dbReference type="Proteomes" id="UP000076871">
    <property type="component" value="Unassembled WGS sequence"/>
</dbReference>
<dbReference type="GeneID" id="63821870"/>
<evidence type="ECO:0000313" key="6">
    <source>
        <dbReference type="EMBL" id="KZT03289.1"/>
    </source>
</evidence>
<evidence type="ECO:0000259" key="5">
    <source>
        <dbReference type="PROSITE" id="PS50011"/>
    </source>
</evidence>
<dbReference type="STRING" id="1314785.A0A165CRC3"/>
<proteinExistence type="inferred from homology"/>
<dbReference type="Pfam" id="PF00069">
    <property type="entry name" value="Pkinase"/>
    <property type="match status" value="1"/>
</dbReference>
<keyword evidence="2" id="KW-0547">Nucleotide-binding</keyword>
<keyword evidence="3" id="KW-0067">ATP-binding</keyword>
<comment type="similarity">
    <text evidence="1">Belongs to the protein kinase superfamily. STE Ser/Thr protein kinase family. STE20 subfamily.</text>
</comment>
<feature type="compositionally biased region" description="Low complexity" evidence="4">
    <location>
        <begin position="10"/>
        <end position="36"/>
    </location>
</feature>
<evidence type="ECO:0000256" key="4">
    <source>
        <dbReference type="SAM" id="MobiDB-lite"/>
    </source>
</evidence>
<feature type="domain" description="Protein kinase" evidence="5">
    <location>
        <begin position="156"/>
        <end position="423"/>
    </location>
</feature>
<evidence type="ECO:0000256" key="3">
    <source>
        <dbReference type="ARBA" id="ARBA00022840"/>
    </source>
</evidence>
<dbReference type="GO" id="GO:0004713">
    <property type="term" value="F:protein tyrosine kinase activity"/>
    <property type="evidence" value="ECO:0007669"/>
    <property type="project" value="InterPro"/>
</dbReference>
<evidence type="ECO:0000256" key="2">
    <source>
        <dbReference type="ARBA" id="ARBA00022741"/>
    </source>
</evidence>